<reference evidence="9 10" key="1">
    <citation type="submission" date="2017-11" db="EMBL/GenBank/DDBJ databases">
        <title>Draft Genome Sequence of Methylobacter psychrotolerans Sph1T, an Obligate Methanotroph from Low-Temperature Environments.</title>
        <authorList>
            <person name="Oshkin I.Y."/>
            <person name="Miroshnikov K."/>
            <person name="Belova S.E."/>
            <person name="Korzhenkov A."/>
            <person name="Toshchakov S.V."/>
            <person name="Dedysh S.N."/>
        </authorList>
    </citation>
    <scope>NUCLEOTIDE SEQUENCE [LARGE SCALE GENOMIC DNA]</scope>
    <source>
        <strain evidence="9 10">Sph1</strain>
    </source>
</reference>
<protein>
    <submittedName>
        <fullName evidence="9">Recombinase</fullName>
    </submittedName>
</protein>
<dbReference type="AlphaFoldDB" id="A0A2S5CFT9"/>
<dbReference type="EMBL" id="PGFZ01000030">
    <property type="protein sequence ID" value="POZ49675.1"/>
    <property type="molecule type" value="Genomic_DNA"/>
</dbReference>
<keyword evidence="6 8" id="KW-0472">Membrane</keyword>
<proteinExistence type="inferred from homology"/>
<evidence type="ECO:0000256" key="1">
    <source>
        <dbReference type="ARBA" id="ARBA00004651"/>
    </source>
</evidence>
<dbReference type="PANTHER" id="PTHR37937:SF1">
    <property type="entry name" value="CONJUGATIVE TRANSFER: DNA TRANSPORT"/>
    <property type="match status" value="1"/>
</dbReference>
<evidence type="ECO:0000256" key="7">
    <source>
        <dbReference type="SAM" id="MobiDB-lite"/>
    </source>
</evidence>
<keyword evidence="4 8" id="KW-0812">Transmembrane</keyword>
<keyword evidence="5 8" id="KW-1133">Transmembrane helix</keyword>
<dbReference type="CDD" id="cd01127">
    <property type="entry name" value="TrwB_TraG_TraD_VirD4"/>
    <property type="match status" value="1"/>
</dbReference>
<evidence type="ECO:0000313" key="9">
    <source>
        <dbReference type="EMBL" id="POZ49675.1"/>
    </source>
</evidence>
<evidence type="ECO:0000256" key="2">
    <source>
        <dbReference type="ARBA" id="ARBA00008806"/>
    </source>
</evidence>
<organism evidence="9 10">
    <name type="scientific">Methylovulum psychrotolerans</name>
    <dbReference type="NCBI Taxonomy" id="1704499"/>
    <lineage>
        <taxon>Bacteria</taxon>
        <taxon>Pseudomonadati</taxon>
        <taxon>Pseudomonadota</taxon>
        <taxon>Gammaproteobacteria</taxon>
        <taxon>Methylococcales</taxon>
        <taxon>Methylococcaceae</taxon>
        <taxon>Methylovulum</taxon>
    </lineage>
</organism>
<evidence type="ECO:0000256" key="6">
    <source>
        <dbReference type="ARBA" id="ARBA00023136"/>
    </source>
</evidence>
<dbReference type="InterPro" id="IPR003688">
    <property type="entry name" value="TraG/VirD4"/>
</dbReference>
<feature type="compositionally biased region" description="Polar residues" evidence="7">
    <location>
        <begin position="696"/>
        <end position="721"/>
    </location>
</feature>
<comment type="subcellular location">
    <subcellularLocation>
        <location evidence="1">Cell membrane</location>
        <topology evidence="1">Multi-pass membrane protein</topology>
    </subcellularLocation>
</comment>
<dbReference type="InterPro" id="IPR027417">
    <property type="entry name" value="P-loop_NTPase"/>
</dbReference>
<evidence type="ECO:0000313" key="10">
    <source>
        <dbReference type="Proteomes" id="UP000237423"/>
    </source>
</evidence>
<evidence type="ECO:0000256" key="8">
    <source>
        <dbReference type="SAM" id="Phobius"/>
    </source>
</evidence>
<sequence>MSIPRNNIPSCKTYIENLAPDNYTFILCQAWFSGYVACCNNLHSHGMMPLFAFDNENDSWYEWLHNYCLANKDSHSAIDTAAKEFVREKIQPHQTGITDLSTIDLSLVAGLGNLDLDYYYNANKEEKKPIRWRILSYMYGWLSALNCNNMSLPYYWHQVPDFLNAELKKNRKCKVFQLLQDFADYALHNKLCNHLAVPVLEAPELPKKAVLPPVWFLALPVIWLVLGAAFKTFMGLLLIFLFLWAVSSILKAIFKKRPEKINVVFNRRPFYQAANSSPPKPVQQVAQYLPRGSGEFGDAGFAHPYEAHQFGLNDAQPNDGVYLQQLIQAETPKGQYQDQDKREILHNHLFYAGENQLITIAPPGSGKGQAAIIPTLLSCFESAVMLDVKGELHQQTASYRQEKMGHKIIRINPFNMQGVGSNRFNPLADLNPDDEDGCALGIMAISQALVPHDASKPFFSDRARSLVNAALGSIIWSERKRGNVPTLPMLSDMLHRNSLQLAAWLDSAAEQCPLLIVRDNAKTFTGNSDMIESVKATALQGLEFLKLPSVTDFLSGHDFTFRELRDNKASVYIMIPLSALESMRFFIRLLVQVGFAEFEYFEDKHKNRVLMVLDEVAQLGYMEKIVNSYSINRGYNLRVWTIWQNLTQMKGVYPDNWESMLSASAVAQFFTPNDMFTAEWLSRRIGDSTVVASSSGENQSFGLDSQGRPTSSHNQGTNTSKQARRFMSPQDLMSLPYNRGLLVVQGLKYPVLTTRTQVWQPESLFYNRR</sequence>
<feature type="region of interest" description="Disordered" evidence="7">
    <location>
        <begin position="696"/>
        <end position="724"/>
    </location>
</feature>
<dbReference type="Gene3D" id="3.40.50.300">
    <property type="entry name" value="P-loop containing nucleotide triphosphate hydrolases"/>
    <property type="match status" value="1"/>
</dbReference>
<dbReference type="SUPFAM" id="SSF52540">
    <property type="entry name" value="P-loop containing nucleoside triphosphate hydrolases"/>
    <property type="match status" value="1"/>
</dbReference>
<dbReference type="Pfam" id="PF02534">
    <property type="entry name" value="T4SS-DNA_transf"/>
    <property type="match status" value="1"/>
</dbReference>
<evidence type="ECO:0000256" key="5">
    <source>
        <dbReference type="ARBA" id="ARBA00022989"/>
    </source>
</evidence>
<comment type="caution">
    <text evidence="9">The sequence shown here is derived from an EMBL/GenBank/DDBJ whole genome shotgun (WGS) entry which is preliminary data.</text>
</comment>
<dbReference type="InterPro" id="IPR051539">
    <property type="entry name" value="T4SS-coupling_protein"/>
</dbReference>
<name>A0A2S5CFT9_9GAMM</name>
<feature type="transmembrane region" description="Helical" evidence="8">
    <location>
        <begin position="210"/>
        <end position="230"/>
    </location>
</feature>
<dbReference type="Proteomes" id="UP000237423">
    <property type="component" value="Unassembled WGS sequence"/>
</dbReference>
<dbReference type="GO" id="GO:0005886">
    <property type="term" value="C:plasma membrane"/>
    <property type="evidence" value="ECO:0007669"/>
    <property type="project" value="UniProtKB-SubCell"/>
</dbReference>
<evidence type="ECO:0000256" key="4">
    <source>
        <dbReference type="ARBA" id="ARBA00022692"/>
    </source>
</evidence>
<comment type="similarity">
    <text evidence="2">Belongs to the VirD4/TraG family.</text>
</comment>
<dbReference type="PANTHER" id="PTHR37937">
    <property type="entry name" value="CONJUGATIVE TRANSFER: DNA TRANSPORT"/>
    <property type="match status" value="1"/>
</dbReference>
<accession>A0A2S5CFT9</accession>
<evidence type="ECO:0000256" key="3">
    <source>
        <dbReference type="ARBA" id="ARBA00022475"/>
    </source>
</evidence>
<feature type="transmembrane region" description="Helical" evidence="8">
    <location>
        <begin position="236"/>
        <end position="254"/>
    </location>
</feature>
<keyword evidence="3" id="KW-1003">Cell membrane</keyword>
<gene>
    <name evidence="9" type="ORF">AADEFJLK_04541</name>
</gene>